<dbReference type="InterPro" id="IPR042201">
    <property type="entry name" value="FH2_Formin_sf"/>
</dbReference>
<sequence>MDELPHIEVATRVSVGTVMASVESLVEGIRLIRDEIIMLKSPSEGVSEILSDRFASVMKIFIVETQPTIDRIHRTATTVEQGLKYVVAYYGEDPLSVKIEDLCDTIRSFASALRSAQRDNEAMRWKTLRDKERVEQSTAKVRGSE</sequence>
<proteinExistence type="predicted"/>
<accession>A0A433BJD0</accession>
<dbReference type="Gene3D" id="1.20.58.2220">
    <property type="entry name" value="Formin, FH2 domain"/>
    <property type="match status" value="1"/>
</dbReference>
<keyword evidence="3" id="KW-1185">Reference proteome</keyword>
<name>A0A433BJD0_9FUNG</name>
<reference evidence="2 3" key="1">
    <citation type="journal article" date="2018" name="New Phytol.">
        <title>Phylogenomics of Endogonaceae and evolution of mycorrhizas within Mucoromycota.</title>
        <authorList>
            <person name="Chang Y."/>
            <person name="Desiro A."/>
            <person name="Na H."/>
            <person name="Sandor L."/>
            <person name="Lipzen A."/>
            <person name="Clum A."/>
            <person name="Barry K."/>
            <person name="Grigoriev I.V."/>
            <person name="Martin F.M."/>
            <person name="Stajich J.E."/>
            <person name="Smith M.E."/>
            <person name="Bonito G."/>
            <person name="Spatafora J.W."/>
        </authorList>
    </citation>
    <scope>NUCLEOTIDE SEQUENCE [LARGE SCALE GENOMIC DNA]</scope>
    <source>
        <strain evidence="2 3">GMNB39</strain>
    </source>
</reference>
<protein>
    <recommendedName>
        <fullName evidence="1">FH2 domain-containing protein</fullName>
    </recommendedName>
</protein>
<evidence type="ECO:0000259" key="1">
    <source>
        <dbReference type="PROSITE" id="PS51444"/>
    </source>
</evidence>
<dbReference type="Proteomes" id="UP000268093">
    <property type="component" value="Unassembled WGS sequence"/>
</dbReference>
<feature type="domain" description="FH2" evidence="1">
    <location>
        <begin position="1"/>
        <end position="139"/>
    </location>
</feature>
<dbReference type="AlphaFoldDB" id="A0A433BJD0"/>
<dbReference type="InterPro" id="IPR015425">
    <property type="entry name" value="FH2_Formin"/>
</dbReference>
<evidence type="ECO:0000313" key="3">
    <source>
        <dbReference type="Proteomes" id="UP000268093"/>
    </source>
</evidence>
<gene>
    <name evidence="2" type="ORF">BC936DRAFT_138780</name>
</gene>
<dbReference type="PROSITE" id="PS51444">
    <property type="entry name" value="FH2"/>
    <property type="match status" value="1"/>
</dbReference>
<comment type="caution">
    <text evidence="2">The sequence shown here is derived from an EMBL/GenBank/DDBJ whole genome shotgun (WGS) entry which is preliminary data.</text>
</comment>
<dbReference type="OrthoDB" id="1668162at2759"/>
<organism evidence="2 3">
    <name type="scientific">Jimgerdemannia flammicorona</name>
    <dbReference type="NCBI Taxonomy" id="994334"/>
    <lineage>
        <taxon>Eukaryota</taxon>
        <taxon>Fungi</taxon>
        <taxon>Fungi incertae sedis</taxon>
        <taxon>Mucoromycota</taxon>
        <taxon>Mucoromycotina</taxon>
        <taxon>Endogonomycetes</taxon>
        <taxon>Endogonales</taxon>
        <taxon>Endogonaceae</taxon>
        <taxon>Jimgerdemannia</taxon>
    </lineage>
</organism>
<evidence type="ECO:0000313" key="2">
    <source>
        <dbReference type="EMBL" id="RUP26447.1"/>
    </source>
</evidence>
<dbReference type="Pfam" id="PF02181">
    <property type="entry name" value="FH2"/>
    <property type="match status" value="1"/>
</dbReference>
<dbReference type="SUPFAM" id="SSF101447">
    <property type="entry name" value="Formin homology 2 domain (FH2 domain)"/>
    <property type="match status" value="1"/>
</dbReference>
<dbReference type="EMBL" id="RBNI01013715">
    <property type="protein sequence ID" value="RUP26447.1"/>
    <property type="molecule type" value="Genomic_DNA"/>
</dbReference>